<gene>
    <name evidence="2" type="ORF">DSCW_10660</name>
</gene>
<dbReference type="AlphaFoldDB" id="A0A5K7Z069"/>
<evidence type="ECO:0000256" key="1">
    <source>
        <dbReference type="SAM" id="SignalP"/>
    </source>
</evidence>
<dbReference type="RefSeq" id="WP_155302739.1">
    <property type="nucleotide sequence ID" value="NZ_AP021875.1"/>
</dbReference>
<feature type="signal peptide" evidence="1">
    <location>
        <begin position="1"/>
        <end position="25"/>
    </location>
</feature>
<proteinExistence type="predicted"/>
<name>A0A5K7Z069_9BACT</name>
<keyword evidence="3" id="KW-1185">Reference proteome</keyword>
<organism evidence="2 3">
    <name type="scientific">Desulfosarcina widdelii</name>
    <dbReference type="NCBI Taxonomy" id="947919"/>
    <lineage>
        <taxon>Bacteria</taxon>
        <taxon>Pseudomonadati</taxon>
        <taxon>Thermodesulfobacteriota</taxon>
        <taxon>Desulfobacteria</taxon>
        <taxon>Desulfobacterales</taxon>
        <taxon>Desulfosarcinaceae</taxon>
        <taxon>Desulfosarcina</taxon>
    </lineage>
</organism>
<dbReference type="EMBL" id="AP021875">
    <property type="protein sequence ID" value="BBO73649.1"/>
    <property type="molecule type" value="Genomic_DNA"/>
</dbReference>
<dbReference type="KEGG" id="dwd:DSCW_10660"/>
<evidence type="ECO:0000313" key="2">
    <source>
        <dbReference type="EMBL" id="BBO73649.1"/>
    </source>
</evidence>
<feature type="chain" id="PRO_5024329753" evidence="1">
    <location>
        <begin position="26"/>
        <end position="136"/>
    </location>
</feature>
<sequence>MKGYCFFSCLFAVLLTISVASPATADMKSLTDDQMGAVQGNSGTIVSAHSAAPKDLTSSNTPGIDNTTGVTLTDNGQTMSSPGSLTKNIHPGSSNPDVLFSIHMNVESVTYRTNNTRMVEGWSGNRVDFQSLYMNQ</sequence>
<keyword evidence="1" id="KW-0732">Signal</keyword>
<reference evidence="2 3" key="1">
    <citation type="submission" date="2019-11" db="EMBL/GenBank/DDBJ databases">
        <title>Comparative genomics of hydrocarbon-degrading Desulfosarcina strains.</title>
        <authorList>
            <person name="Watanabe M."/>
            <person name="Kojima H."/>
            <person name="Fukui M."/>
        </authorList>
    </citation>
    <scope>NUCLEOTIDE SEQUENCE [LARGE SCALE GENOMIC DNA]</scope>
    <source>
        <strain evidence="2 3">PP31</strain>
    </source>
</reference>
<evidence type="ECO:0000313" key="3">
    <source>
        <dbReference type="Proteomes" id="UP000427769"/>
    </source>
</evidence>
<protein>
    <submittedName>
        <fullName evidence="2">Uncharacterized protein</fullName>
    </submittedName>
</protein>
<accession>A0A5K7Z069</accession>
<dbReference type="Proteomes" id="UP000427769">
    <property type="component" value="Chromosome"/>
</dbReference>